<dbReference type="InterPro" id="IPR001584">
    <property type="entry name" value="Integrase_cat-core"/>
</dbReference>
<feature type="region of interest" description="Disordered" evidence="1">
    <location>
        <begin position="37"/>
        <end position="57"/>
    </location>
</feature>
<dbReference type="PANTHER" id="PTHR35004:SF7">
    <property type="entry name" value="INTEGRASE PROTEIN"/>
    <property type="match status" value="1"/>
</dbReference>
<dbReference type="InterPro" id="IPR054353">
    <property type="entry name" value="IstA-like_C"/>
</dbReference>
<evidence type="ECO:0000313" key="3">
    <source>
        <dbReference type="EMBL" id="GAF74636.1"/>
    </source>
</evidence>
<dbReference type="PROSITE" id="PS50994">
    <property type="entry name" value="INTEGRASE"/>
    <property type="match status" value="1"/>
</dbReference>
<gene>
    <name evidence="3" type="ORF">S01H1_05587</name>
</gene>
<comment type="caution">
    <text evidence="3">The sequence shown here is derived from an EMBL/GenBank/DDBJ whole genome shotgun (WGS) entry which is preliminary data.</text>
</comment>
<evidence type="ECO:0000259" key="2">
    <source>
        <dbReference type="PROSITE" id="PS50994"/>
    </source>
</evidence>
<protein>
    <recommendedName>
        <fullName evidence="2">Integrase catalytic domain-containing protein</fullName>
    </recommendedName>
</protein>
<feature type="non-terminal residue" evidence="3">
    <location>
        <position position="485"/>
    </location>
</feature>
<dbReference type="GO" id="GO:0015074">
    <property type="term" value="P:DNA integration"/>
    <property type="evidence" value="ECO:0007669"/>
    <property type="project" value="InterPro"/>
</dbReference>
<feature type="domain" description="Integrase catalytic" evidence="2">
    <location>
        <begin position="113"/>
        <end position="289"/>
    </location>
</feature>
<proteinExistence type="predicted"/>
<organism evidence="3">
    <name type="scientific">marine sediment metagenome</name>
    <dbReference type="NCBI Taxonomy" id="412755"/>
    <lineage>
        <taxon>unclassified sequences</taxon>
        <taxon>metagenomes</taxon>
        <taxon>ecological metagenomes</taxon>
    </lineage>
</organism>
<dbReference type="Pfam" id="PF22483">
    <property type="entry name" value="Mu-transpos_C_2"/>
    <property type="match status" value="1"/>
</dbReference>
<name>X0SHP4_9ZZZZ</name>
<sequence>MEVGLWADIRRLKEVEGLSQRVIAERLRCCTKTVKKVLEMPDPPKPSPPKKRPSKLDPFKSKVKEILDRYPDLSAVRVHQEIAKLGFAGEVTIVRSYVKEVRPIPKRRVYVEAHYEPGEAMQADWGHCGKIKVGDSTRRVSVFVAVLCFSRLLYIEFSLSQRKENFYRGIVNALHFFDGSTRKIIVDNLKAAVLEGAGRDARFHPDFLALCGHYLMEPVACQRRDPETKGRVEDGVKYVKRNGLAGYDDVLTSIEAYRRHGIWWRDEVANVRIHGTTRKRPVKLFEEERTHLKDLSEFRFDTDIVVPTVASPMARVHFDCNKYSVPPEAARKSLILRASETLLRVFLGAEEVARHVRSFEKGKLFVRDEHRKAALAMRKRTRAGKVESEFDCLGPEAAEFRKELIRRPLKSVVHIRRILVLARVYGKTEVLEAISRALEFSAIDAAYVENILHQQRRKRNLPSPIPLCPARKELLEEVTVETPDP</sequence>
<reference evidence="3" key="1">
    <citation type="journal article" date="2014" name="Front. Microbiol.">
        <title>High frequency of phylogenetically diverse reductive dehalogenase-homologous genes in deep subseafloor sedimentary metagenomes.</title>
        <authorList>
            <person name="Kawai M."/>
            <person name="Futagami T."/>
            <person name="Toyoda A."/>
            <person name="Takaki Y."/>
            <person name="Nishi S."/>
            <person name="Hori S."/>
            <person name="Arai W."/>
            <person name="Tsubouchi T."/>
            <person name="Morono Y."/>
            <person name="Uchiyama I."/>
            <person name="Ito T."/>
            <person name="Fujiyama A."/>
            <person name="Inagaki F."/>
            <person name="Takami H."/>
        </authorList>
    </citation>
    <scope>NUCLEOTIDE SEQUENCE</scope>
    <source>
        <strain evidence="3">Expedition CK06-06</strain>
    </source>
</reference>
<dbReference type="PANTHER" id="PTHR35004">
    <property type="entry name" value="TRANSPOSASE RV3428C-RELATED"/>
    <property type="match status" value="1"/>
</dbReference>
<dbReference type="EMBL" id="BARS01002907">
    <property type="protein sequence ID" value="GAF74636.1"/>
    <property type="molecule type" value="Genomic_DNA"/>
</dbReference>
<evidence type="ECO:0000256" key="1">
    <source>
        <dbReference type="SAM" id="MobiDB-lite"/>
    </source>
</evidence>
<dbReference type="AlphaFoldDB" id="X0SHP4"/>
<accession>X0SHP4</accession>
<dbReference type="NCBIfam" id="NF033546">
    <property type="entry name" value="transpos_IS21"/>
    <property type="match status" value="1"/>
</dbReference>